<evidence type="ECO:0000256" key="1">
    <source>
        <dbReference type="SAM" id="SignalP"/>
    </source>
</evidence>
<accession>A0ABP7PDY6</accession>
<comment type="caution">
    <text evidence="2">The sequence shown here is derived from an EMBL/GenBank/DDBJ whole genome shotgun (WGS) entry which is preliminary data.</text>
</comment>
<protein>
    <submittedName>
        <fullName evidence="2">Uncharacterized protein</fullName>
    </submittedName>
</protein>
<sequence>MIRLAAACLAAAVAGTAYAVIRHLNARPVEHNAVTGTGEQ</sequence>
<gene>
    <name evidence="2" type="ORF">GCM10022231_23920</name>
</gene>
<evidence type="ECO:0000313" key="2">
    <source>
        <dbReference type="EMBL" id="GAA3962907.1"/>
    </source>
</evidence>
<feature type="chain" id="PRO_5045589206" evidence="1">
    <location>
        <begin position="20"/>
        <end position="40"/>
    </location>
</feature>
<keyword evidence="3" id="KW-1185">Reference proteome</keyword>
<keyword evidence="1" id="KW-0732">Signal</keyword>
<reference evidence="3" key="1">
    <citation type="journal article" date="2019" name="Int. J. Syst. Evol. Microbiol.">
        <title>The Global Catalogue of Microorganisms (GCM) 10K type strain sequencing project: providing services to taxonomists for standard genome sequencing and annotation.</title>
        <authorList>
            <consortium name="The Broad Institute Genomics Platform"/>
            <consortium name="The Broad Institute Genome Sequencing Center for Infectious Disease"/>
            <person name="Wu L."/>
            <person name="Ma J."/>
        </authorList>
    </citation>
    <scope>NUCLEOTIDE SEQUENCE [LARGE SCALE GENOMIC DNA]</scope>
    <source>
        <strain evidence="3">JCM 16923</strain>
    </source>
</reference>
<dbReference type="RefSeq" id="WP_344783992.1">
    <property type="nucleotide sequence ID" value="NZ_BAAAZW010000006.1"/>
</dbReference>
<dbReference type="Proteomes" id="UP001418444">
    <property type="component" value="Unassembled WGS sequence"/>
</dbReference>
<organism evidence="2 3">
    <name type="scientific">Gordonia caeni</name>
    <dbReference type="NCBI Taxonomy" id="1007097"/>
    <lineage>
        <taxon>Bacteria</taxon>
        <taxon>Bacillati</taxon>
        <taxon>Actinomycetota</taxon>
        <taxon>Actinomycetes</taxon>
        <taxon>Mycobacteriales</taxon>
        <taxon>Gordoniaceae</taxon>
        <taxon>Gordonia</taxon>
    </lineage>
</organism>
<evidence type="ECO:0000313" key="3">
    <source>
        <dbReference type="Proteomes" id="UP001418444"/>
    </source>
</evidence>
<proteinExistence type="predicted"/>
<name>A0ABP7PDY6_9ACTN</name>
<dbReference type="EMBL" id="BAAAZW010000006">
    <property type="protein sequence ID" value="GAA3962907.1"/>
    <property type="molecule type" value="Genomic_DNA"/>
</dbReference>
<feature type="signal peptide" evidence="1">
    <location>
        <begin position="1"/>
        <end position="19"/>
    </location>
</feature>